<gene>
    <name evidence="3" type="ORF">CC77DRAFT_967391</name>
</gene>
<dbReference type="OMA" id="FVVFKEY"/>
<dbReference type="KEGG" id="aalt:CC77DRAFT_967391"/>
<feature type="compositionally biased region" description="Basic and acidic residues" evidence="1">
    <location>
        <begin position="388"/>
        <end position="400"/>
    </location>
</feature>
<feature type="domain" description="AAA+ ATPase" evidence="2">
    <location>
        <begin position="489"/>
        <end position="616"/>
    </location>
</feature>
<evidence type="ECO:0000313" key="3">
    <source>
        <dbReference type="EMBL" id="OAG18111.1"/>
    </source>
</evidence>
<evidence type="ECO:0000259" key="2">
    <source>
        <dbReference type="SMART" id="SM00382"/>
    </source>
</evidence>
<dbReference type="InterPro" id="IPR003593">
    <property type="entry name" value="AAA+_ATPase"/>
</dbReference>
<feature type="region of interest" description="Disordered" evidence="1">
    <location>
        <begin position="1"/>
        <end position="44"/>
    </location>
</feature>
<protein>
    <submittedName>
        <fullName evidence="3">p-loop containing nucleoside triphosphate hydrolase protein</fullName>
    </submittedName>
</protein>
<dbReference type="PANTHER" id="PTHR46411:SF2">
    <property type="entry name" value="AAA+ ATPASE DOMAIN-CONTAINING PROTEIN"/>
    <property type="match status" value="1"/>
</dbReference>
<dbReference type="RefSeq" id="XP_018383532.1">
    <property type="nucleotide sequence ID" value="XM_018535750.1"/>
</dbReference>
<dbReference type="Pfam" id="PF23232">
    <property type="entry name" value="AAA_lid_13"/>
    <property type="match status" value="1"/>
</dbReference>
<dbReference type="GO" id="GO:0005524">
    <property type="term" value="F:ATP binding"/>
    <property type="evidence" value="ECO:0007669"/>
    <property type="project" value="InterPro"/>
</dbReference>
<dbReference type="Gene3D" id="3.40.50.300">
    <property type="entry name" value="P-loop containing nucleotide triphosphate hydrolases"/>
    <property type="match status" value="1"/>
</dbReference>
<dbReference type="SMART" id="SM00382">
    <property type="entry name" value="AAA"/>
    <property type="match status" value="1"/>
</dbReference>
<name>A0A177DFS4_ALTAL</name>
<evidence type="ECO:0000313" key="4">
    <source>
        <dbReference type="Proteomes" id="UP000077248"/>
    </source>
</evidence>
<keyword evidence="4" id="KW-1185">Reference proteome</keyword>
<dbReference type="GO" id="GO:0016887">
    <property type="term" value="F:ATP hydrolysis activity"/>
    <property type="evidence" value="ECO:0007669"/>
    <property type="project" value="InterPro"/>
</dbReference>
<evidence type="ECO:0000256" key="1">
    <source>
        <dbReference type="SAM" id="MobiDB-lite"/>
    </source>
</evidence>
<feature type="region of interest" description="Disordered" evidence="1">
    <location>
        <begin position="388"/>
        <end position="412"/>
    </location>
</feature>
<feature type="compositionally biased region" description="Basic residues" evidence="1">
    <location>
        <begin position="1"/>
        <end position="11"/>
    </location>
</feature>
<dbReference type="AlphaFoldDB" id="A0A177DFS4"/>
<dbReference type="SUPFAM" id="SSF52540">
    <property type="entry name" value="P-loop containing nucleoside triphosphate hydrolases"/>
    <property type="match status" value="1"/>
</dbReference>
<dbReference type="VEuPathDB" id="FungiDB:CC77DRAFT_967391"/>
<dbReference type="InterPro" id="IPR056599">
    <property type="entry name" value="AAA_lid_fung"/>
</dbReference>
<dbReference type="Pfam" id="PF22942">
    <property type="entry name" value="DUF7025"/>
    <property type="match status" value="1"/>
</dbReference>
<dbReference type="PANTHER" id="PTHR46411">
    <property type="entry name" value="FAMILY ATPASE, PUTATIVE-RELATED"/>
    <property type="match status" value="1"/>
</dbReference>
<proteinExistence type="predicted"/>
<accession>A0A177DFS4</accession>
<dbReference type="Pfam" id="PF00004">
    <property type="entry name" value="AAA"/>
    <property type="match status" value="1"/>
</dbReference>
<dbReference type="InterPro" id="IPR003959">
    <property type="entry name" value="ATPase_AAA_core"/>
</dbReference>
<reference evidence="3 4" key="1">
    <citation type="submission" date="2016-05" db="EMBL/GenBank/DDBJ databases">
        <title>Comparative analysis of secretome profiles of manganese(II)-oxidizing ascomycete fungi.</title>
        <authorList>
            <consortium name="DOE Joint Genome Institute"/>
            <person name="Zeiner C.A."/>
            <person name="Purvine S.O."/>
            <person name="Zink E.M."/>
            <person name="Wu S."/>
            <person name="Pasa-Tolic L."/>
            <person name="Chaput D.L."/>
            <person name="Haridas S."/>
            <person name="Grigoriev I.V."/>
            <person name="Santelli C.M."/>
            <person name="Hansel C.M."/>
        </authorList>
    </citation>
    <scope>NUCLEOTIDE SEQUENCE [LARGE SCALE GENOMIC DNA]</scope>
    <source>
        <strain evidence="3 4">SRC1lrK2f</strain>
    </source>
</reference>
<feature type="compositionally biased region" description="Low complexity" evidence="1">
    <location>
        <begin position="12"/>
        <end position="24"/>
    </location>
</feature>
<sequence length="724" mass="83170">METQSHKKRPRSSSNASTSSLSGSTERPLKACRPQRGDIPTDVPIDQPNIIHRVKCSRASEYHSEHPLGACYLDVPALPANGNRATALHGQKPLLDVESYLAGWIEFKFVVYLEYDCEAYHKRIEDRFMRLPMPSMPHSMSIQSKPYFQILRYDGPPAKAKSECIQLSESLEKALCALRDHNKETFEEWKFKEVHVYPYQKLYHFRNMCVEPSLQAPGWQHNIEIAALFHYLARRLSSSYEKLAELAAAGMADQKYWAMLFQLDDIVVTTHNGQSRAFMVSSCHLVYQNTLIMNCRSWEYDGNFFRKQTTLSHVWPSSSEQIQITELPVYPLRYAADGVESELRDRGETFWACRRQKYVNYNVPLQGLGSQLANLRYMVDMEAYKLMHGSDDDPTTRNELSDDAMESDKPPSSSFTLMLPATIHGYGFHDKKWKVLFVEHIRDIKWNKEVFEHQLVLQEGKKELVKALVSVHIEKDDTIGTDFMDGKGEGLIVLLHGGPGTGKTLTAESIAELVERPLYRVTCGDIGTDAESVEKYLESVLYIGSNWKCVVLMDEADVFLEERTKLDMQRNALVSVFLRVLEYYNGILILTTNRIGTFDEAFKSRIQLALHYPPLDRDGRWEVWRNFVQSLSETGENINTGEISKKLDILARHKLNGRQIRNTVNTARQLARYKKETIRYAHIDQAIGVVNEFEKYVTDVHGHDDEEYAQDQGLRNDQALRDVD</sequence>
<dbReference type="InterPro" id="IPR054289">
    <property type="entry name" value="DUF7025"/>
</dbReference>
<dbReference type="InterPro" id="IPR027417">
    <property type="entry name" value="P-loop_NTPase"/>
</dbReference>
<dbReference type="EMBL" id="KV441484">
    <property type="protein sequence ID" value="OAG18111.1"/>
    <property type="molecule type" value="Genomic_DNA"/>
</dbReference>
<dbReference type="Proteomes" id="UP000077248">
    <property type="component" value="Unassembled WGS sequence"/>
</dbReference>
<dbReference type="GeneID" id="29121344"/>
<organism evidence="3 4">
    <name type="scientific">Alternaria alternata</name>
    <name type="common">Alternaria rot fungus</name>
    <name type="synonym">Torula alternata</name>
    <dbReference type="NCBI Taxonomy" id="5599"/>
    <lineage>
        <taxon>Eukaryota</taxon>
        <taxon>Fungi</taxon>
        <taxon>Dikarya</taxon>
        <taxon>Ascomycota</taxon>
        <taxon>Pezizomycotina</taxon>
        <taxon>Dothideomycetes</taxon>
        <taxon>Pleosporomycetidae</taxon>
        <taxon>Pleosporales</taxon>
        <taxon>Pleosporineae</taxon>
        <taxon>Pleosporaceae</taxon>
        <taxon>Alternaria</taxon>
        <taxon>Alternaria sect. Alternaria</taxon>
        <taxon>Alternaria alternata complex</taxon>
    </lineage>
</organism>
<keyword evidence="3" id="KW-0378">Hydrolase</keyword>